<geneLocation type="plasmid" evidence="2">
    <name>pmpjm1</name>
</geneLocation>
<protein>
    <submittedName>
        <fullName evidence="1">Uncharacterized protein</fullName>
    </submittedName>
</protein>
<gene>
    <name evidence="1" type="ORF">LLJM1_04310</name>
</gene>
<sequence>MTQNNRQVIRQQFETKAELMDNFVQIATQKDFSDYDGEAERFINETVEIYKEIPQTIEPSLNETFTLLDKLQGQAGVATGGDVNKLVFSGLDVHEILNEISDVLENDQVKFNELFDNFNILKRALEEINRSRHGMAFRLDRNPDIAKNALSKISRFNKEGNKSDE</sequence>
<accession>A0A1V0PDE7</accession>
<dbReference type="Proteomes" id="UP000191806">
    <property type="component" value="Plasmid pJM1A"/>
</dbReference>
<dbReference type="EMBL" id="CP016746">
    <property type="protein sequence ID" value="ARE27205.1"/>
    <property type="molecule type" value="Genomic_DNA"/>
</dbReference>
<dbReference type="AlphaFoldDB" id="A0A1V0PDE7"/>
<organism evidence="1 2">
    <name type="scientific">Lactococcus lactis subsp. cremoris</name>
    <name type="common">Streptococcus cremoris</name>
    <dbReference type="NCBI Taxonomy" id="1359"/>
    <lineage>
        <taxon>Bacteria</taxon>
        <taxon>Bacillati</taxon>
        <taxon>Bacillota</taxon>
        <taxon>Bacilli</taxon>
        <taxon>Lactobacillales</taxon>
        <taxon>Streptococcaceae</taxon>
        <taxon>Lactococcus</taxon>
    </lineage>
</organism>
<reference evidence="1 2" key="1">
    <citation type="journal article" date="2017" name="BMC Genomics">
        <title>Comparative and functional genomics of the Lactococcus lactis taxon; insights into evolution and niche adaptation.</title>
        <authorList>
            <person name="Kelleher P."/>
            <person name="Bottacini F."/>
            <person name="Mahony J."/>
            <person name="Kilcawley K.N."/>
            <person name="van Sinderen D."/>
        </authorList>
    </citation>
    <scope>NUCLEOTIDE SEQUENCE [LARGE SCALE GENOMIC DNA]</scope>
    <source>
        <strain evidence="1 2">JM1</strain>
        <plasmid evidence="2">pmpjm1</plasmid>
    </source>
</reference>
<proteinExistence type="predicted"/>
<dbReference type="RefSeq" id="WP_063280727.1">
    <property type="nucleotide sequence ID" value="NZ_CP016746.2"/>
</dbReference>
<evidence type="ECO:0000313" key="1">
    <source>
        <dbReference type="EMBL" id="ARE27205.1"/>
    </source>
</evidence>
<name>A0A1V0PDE7_LACLC</name>
<evidence type="ECO:0000313" key="2">
    <source>
        <dbReference type="Proteomes" id="UP000191806"/>
    </source>
</evidence>
<keyword evidence="1" id="KW-0614">Plasmid</keyword>